<evidence type="ECO:0000313" key="3">
    <source>
        <dbReference type="Proteomes" id="UP001596417"/>
    </source>
</evidence>
<sequence length="85" mass="9590">MPSDTLSSHDIQLEFEYESGERATLIERSVQQEIGEIEGDRTRTTIVRDGSIVKIHVEADDLVALRAGLNTWCTLIEVAERCSER</sequence>
<name>A0ABD5YV14_9EURY</name>
<comment type="caution">
    <text evidence="2">The sequence shown here is derived from an EMBL/GenBank/DDBJ whole genome shotgun (WGS) entry which is preliminary data.</text>
</comment>
<dbReference type="InterPro" id="IPR015419">
    <property type="entry name" value="CTAG/Pcc1"/>
</dbReference>
<protein>
    <submittedName>
        <fullName evidence="2">KEOPS complex subunit Pcc1</fullName>
    </submittedName>
</protein>
<dbReference type="Pfam" id="PF09341">
    <property type="entry name" value="Pcc1"/>
    <property type="match status" value="1"/>
</dbReference>
<dbReference type="Gene3D" id="3.30.310.50">
    <property type="entry name" value="Alpha-D-phosphohexomutase, C-terminal domain"/>
    <property type="match status" value="1"/>
</dbReference>
<evidence type="ECO:0000313" key="2">
    <source>
        <dbReference type="EMBL" id="MFC7191086.1"/>
    </source>
</evidence>
<dbReference type="AlphaFoldDB" id="A0ABD5YV14"/>
<dbReference type="RefSeq" id="WP_264555801.1">
    <property type="nucleotide sequence ID" value="NZ_CP109979.1"/>
</dbReference>
<reference evidence="2 3" key="1">
    <citation type="journal article" date="2019" name="Int. J. Syst. Evol. Microbiol.">
        <title>The Global Catalogue of Microorganisms (GCM) 10K type strain sequencing project: providing services to taxonomists for standard genome sequencing and annotation.</title>
        <authorList>
            <consortium name="The Broad Institute Genomics Platform"/>
            <consortium name="The Broad Institute Genome Sequencing Center for Infectious Disease"/>
            <person name="Wu L."/>
            <person name="Ma J."/>
        </authorList>
    </citation>
    <scope>NUCLEOTIDE SEQUENCE [LARGE SCALE GENOMIC DNA]</scope>
    <source>
        <strain evidence="2 3">RDMS1</strain>
    </source>
</reference>
<gene>
    <name evidence="2" type="ORF">ACFQL7_15520</name>
</gene>
<dbReference type="NCBIfam" id="NF011470">
    <property type="entry name" value="PRK14887.1"/>
    <property type="match status" value="1"/>
</dbReference>
<dbReference type="Proteomes" id="UP001596417">
    <property type="component" value="Unassembled WGS sequence"/>
</dbReference>
<accession>A0ABD5YV14</accession>
<evidence type="ECO:0000256" key="1">
    <source>
        <dbReference type="ARBA" id="ARBA00007073"/>
    </source>
</evidence>
<comment type="similarity">
    <text evidence="1">Belongs to the CTAG/PCC1 family.</text>
</comment>
<dbReference type="GeneID" id="76200777"/>
<organism evidence="2 3">
    <name type="scientific">Halocatena marina</name>
    <dbReference type="NCBI Taxonomy" id="2934937"/>
    <lineage>
        <taxon>Archaea</taxon>
        <taxon>Methanobacteriati</taxon>
        <taxon>Methanobacteriota</taxon>
        <taxon>Stenosarchaea group</taxon>
        <taxon>Halobacteria</taxon>
        <taxon>Halobacteriales</taxon>
        <taxon>Natronomonadaceae</taxon>
        <taxon>Halocatena</taxon>
    </lineage>
</organism>
<dbReference type="EMBL" id="JBHTAX010000001">
    <property type="protein sequence ID" value="MFC7191086.1"/>
    <property type="molecule type" value="Genomic_DNA"/>
</dbReference>
<keyword evidence="3" id="KW-1185">Reference proteome</keyword>
<proteinExistence type="inferred from homology"/>